<reference evidence="1 2" key="1">
    <citation type="journal article" date="2014" name="PLoS ONE">
        <title>Global Analysis of Gene Expression Profiles in Physic Nut (Jatropha curcas L.) Seedlings Exposed to Salt Stress.</title>
        <authorList>
            <person name="Zhang L."/>
            <person name="Zhang C."/>
            <person name="Wu P."/>
            <person name="Chen Y."/>
            <person name="Li M."/>
            <person name="Jiang H."/>
            <person name="Wu G."/>
        </authorList>
    </citation>
    <scope>NUCLEOTIDE SEQUENCE [LARGE SCALE GENOMIC DNA]</scope>
    <source>
        <strain evidence="2">cv. GZQX0401</strain>
        <tissue evidence="1">Young leaves</tissue>
    </source>
</reference>
<dbReference type="OrthoDB" id="1936739at2759"/>
<accession>A0A067K2I5</accession>
<dbReference type="EMBL" id="KK914694">
    <property type="protein sequence ID" value="KDP30332.1"/>
    <property type="molecule type" value="Genomic_DNA"/>
</dbReference>
<gene>
    <name evidence="1" type="ORF">JCGZ_18169</name>
</gene>
<organism evidence="1 2">
    <name type="scientific">Jatropha curcas</name>
    <name type="common">Barbados nut</name>
    <dbReference type="NCBI Taxonomy" id="180498"/>
    <lineage>
        <taxon>Eukaryota</taxon>
        <taxon>Viridiplantae</taxon>
        <taxon>Streptophyta</taxon>
        <taxon>Embryophyta</taxon>
        <taxon>Tracheophyta</taxon>
        <taxon>Spermatophyta</taxon>
        <taxon>Magnoliopsida</taxon>
        <taxon>eudicotyledons</taxon>
        <taxon>Gunneridae</taxon>
        <taxon>Pentapetalae</taxon>
        <taxon>rosids</taxon>
        <taxon>fabids</taxon>
        <taxon>Malpighiales</taxon>
        <taxon>Euphorbiaceae</taxon>
        <taxon>Crotonoideae</taxon>
        <taxon>Jatropheae</taxon>
        <taxon>Jatropha</taxon>
    </lineage>
</organism>
<evidence type="ECO:0008006" key="3">
    <source>
        <dbReference type="Google" id="ProtNLM"/>
    </source>
</evidence>
<evidence type="ECO:0000313" key="1">
    <source>
        <dbReference type="EMBL" id="KDP30332.1"/>
    </source>
</evidence>
<dbReference type="Proteomes" id="UP000027138">
    <property type="component" value="Unassembled WGS sequence"/>
</dbReference>
<dbReference type="AlphaFoldDB" id="A0A067K2I5"/>
<keyword evidence="2" id="KW-1185">Reference proteome</keyword>
<name>A0A067K2I5_JATCU</name>
<protein>
    <recommendedName>
        <fullName evidence="3">Aminotransferase-like plant mobile domain-containing protein</fullName>
    </recommendedName>
</protein>
<proteinExistence type="predicted"/>
<sequence>MTSPGHSSDKDFLGSLGISLDIDLTADADTHASVTSIYAQTWAFEYFPYTRLELIHADLGLGQVPLAWRWYRTNLQTVRRRKSLRDLRTFFDTCTVEQVEVGAMTARLQSWIDGVVEMTMVLIEKHECYSNLLQELRSIRATVT</sequence>
<evidence type="ECO:0000313" key="2">
    <source>
        <dbReference type="Proteomes" id="UP000027138"/>
    </source>
</evidence>